<name>A0A3D4S495_9ENTE</name>
<dbReference type="Proteomes" id="UP000262195">
    <property type="component" value="Unassembled WGS sequence"/>
</dbReference>
<gene>
    <name evidence="1" type="ORF">DIW15_01955</name>
</gene>
<reference evidence="1 2" key="1">
    <citation type="journal article" date="2018" name="Nat. Biotechnol.">
        <title>A standardized bacterial taxonomy based on genome phylogeny substantially revises the tree of life.</title>
        <authorList>
            <person name="Parks D.H."/>
            <person name="Chuvochina M."/>
            <person name="Waite D.W."/>
            <person name="Rinke C."/>
            <person name="Skarshewski A."/>
            <person name="Chaumeil P.A."/>
            <person name="Hugenholtz P."/>
        </authorList>
    </citation>
    <scope>NUCLEOTIDE SEQUENCE [LARGE SCALE GENOMIC DNA]</scope>
    <source>
        <strain evidence="1">UBA11306</strain>
    </source>
</reference>
<proteinExistence type="predicted"/>
<evidence type="ECO:0000313" key="1">
    <source>
        <dbReference type="EMBL" id="HCS93456.1"/>
    </source>
</evidence>
<accession>A0A3D4S495</accession>
<protein>
    <submittedName>
        <fullName evidence="1">Uncharacterized protein</fullName>
    </submittedName>
</protein>
<sequence length="105" mass="12748">MDEKIMAAIDDMEQSIKNIESSFNDDIHNLKESNRQLVEDYRRKADQSLQVHHQTIADKEKHNLDRYKAHLREKEFQVESRYNEILKEKKADFVTMVVWVFEFQY</sequence>
<dbReference type="AlphaFoldDB" id="A0A3D4S495"/>
<dbReference type="EMBL" id="DQHO01000014">
    <property type="protein sequence ID" value="HCS93456.1"/>
    <property type="molecule type" value="Genomic_DNA"/>
</dbReference>
<comment type="caution">
    <text evidence="1">The sequence shown here is derived from an EMBL/GenBank/DDBJ whole genome shotgun (WGS) entry which is preliminary data.</text>
</comment>
<evidence type="ECO:0000313" key="2">
    <source>
        <dbReference type="Proteomes" id="UP000262195"/>
    </source>
</evidence>
<organism evidence="1 2">
    <name type="scientific">Bavariicoccus seileri</name>
    <dbReference type="NCBI Taxonomy" id="549685"/>
    <lineage>
        <taxon>Bacteria</taxon>
        <taxon>Bacillati</taxon>
        <taxon>Bacillota</taxon>
        <taxon>Bacilli</taxon>
        <taxon>Lactobacillales</taxon>
        <taxon>Enterococcaceae</taxon>
        <taxon>Bavariicoccus</taxon>
    </lineage>
</organism>